<evidence type="ECO:0000313" key="12">
    <source>
        <dbReference type="Proteomes" id="UP000279600"/>
    </source>
</evidence>
<organism evidence="11 12">
    <name type="scientific">Nonlabens ponticola</name>
    <dbReference type="NCBI Taxonomy" id="2496866"/>
    <lineage>
        <taxon>Bacteria</taxon>
        <taxon>Pseudomonadati</taxon>
        <taxon>Bacteroidota</taxon>
        <taxon>Flavobacteriia</taxon>
        <taxon>Flavobacteriales</taxon>
        <taxon>Flavobacteriaceae</taxon>
        <taxon>Nonlabens</taxon>
    </lineage>
</organism>
<feature type="domain" description="TonB-dependent receptor plug" evidence="10">
    <location>
        <begin position="114"/>
        <end position="224"/>
    </location>
</feature>
<evidence type="ECO:0000256" key="5">
    <source>
        <dbReference type="ARBA" id="ARBA00022729"/>
    </source>
</evidence>
<dbReference type="InterPro" id="IPR008969">
    <property type="entry name" value="CarboxyPept-like_regulatory"/>
</dbReference>
<dbReference type="GO" id="GO:0009279">
    <property type="term" value="C:cell outer membrane"/>
    <property type="evidence" value="ECO:0007669"/>
    <property type="project" value="UniProtKB-SubCell"/>
</dbReference>
<comment type="similarity">
    <text evidence="8">Belongs to the TonB-dependent receptor family.</text>
</comment>
<gene>
    <name evidence="11" type="ORF">EJ995_04485</name>
</gene>
<dbReference type="PANTHER" id="PTHR30069">
    <property type="entry name" value="TONB-DEPENDENT OUTER MEMBRANE RECEPTOR"/>
    <property type="match status" value="1"/>
</dbReference>
<dbReference type="PANTHER" id="PTHR30069:SF29">
    <property type="entry name" value="HEMOGLOBIN AND HEMOGLOBIN-HAPTOGLOBIN-BINDING PROTEIN 1-RELATED"/>
    <property type="match status" value="1"/>
</dbReference>
<dbReference type="InterPro" id="IPR036942">
    <property type="entry name" value="Beta-barrel_TonB_sf"/>
</dbReference>
<dbReference type="SUPFAM" id="SSF49464">
    <property type="entry name" value="Carboxypeptidase regulatory domain-like"/>
    <property type="match status" value="1"/>
</dbReference>
<evidence type="ECO:0000256" key="3">
    <source>
        <dbReference type="ARBA" id="ARBA00022452"/>
    </source>
</evidence>
<evidence type="ECO:0000256" key="7">
    <source>
        <dbReference type="ARBA" id="ARBA00023237"/>
    </source>
</evidence>
<dbReference type="NCBIfam" id="TIGR04056">
    <property type="entry name" value="OMP_RagA_SusC"/>
    <property type="match status" value="1"/>
</dbReference>
<evidence type="ECO:0000256" key="8">
    <source>
        <dbReference type="PROSITE-ProRule" id="PRU01360"/>
    </source>
</evidence>
<evidence type="ECO:0000256" key="6">
    <source>
        <dbReference type="ARBA" id="ARBA00023136"/>
    </source>
</evidence>
<accession>A0A3S9MWC1</accession>
<sequence length="970" mass="104687">MIQKIKFALILLVLPAIAMAQNVVTGTVTDTAANLPVLGASVVVKGTSNGTSTDFDGKYTLNNVPDGATLVFSYLGFTPQEIVYTGQSVINVTLEESADQLDAIVLIGYGSTTQENVTAAQTTVSDEEFNKGAIVSPGQLLAGKAAGVQVTAATGRPGDGPRIRVRAGSTLSANADPLYVVDGIPLDSRNANLNTINPADIESFTILKDASATAIYGNRASNGVILITTKKGKLNSDLQVGYNVQFAANQNTDEVDVLTGDEFRALINEIGSPEDIALLGNANTDWQDEIYQTGTQVIHNFTVAKGYETTALRANIGYTNQNGTLKRSGYERASINASVIQRLLNNDLKLTLSVQGAMEGIRNADEGAIGSAIDFDPTQPVFATNGPNGFFEYRLNNGNVDGLAPRNPVGLLESLIAETENNQIRTTLQADYKIPGVPGLSFNGTAGIDYNEFESFSGRTAGSGVLEASSNPFLNSFNDGFRVNQLLNGRFDYKTDLSGIDSSLELTVGSSYQGFRRENTSLNFDADRNPIEIDGFNENILISFFGRASIDISDLLVLSASISRDGTSRFSPDNRWGTFGGASAGLKLTNLDIIQNSNIISQLKLRGGYGVTGQQDIGEDFLFIPRSTPSTDQARVQIGERFFRTVRPELVTDLKWEETSQWNVGIDYGFFDDRLYGSVDAYTRDTEDLLQFGPLAAGSLGNFALQNVGATNSRGIEIDANVDLFRGEGFNWTVGGNLTFNEIEITDLSLGDNDAPVPQTPVGGAGFNNFIQEWAVGADPTAFLVYRQVYDADGNPLDGVFVDRNGDNVINSEDRVRYKKGNPDAFFGFTSNMSYNNFDMSFTLRGAVGGYNYNNVRAARENADAITENPGNWLNNSTDGILDDRFSSAPLPLLFSSEYVEKSDFVRLDNLSLGYTFNTDTLRSIRASVTGTNLFVITDYSGLDPEIGNGVDGAIFPRSRGIIFGLNFEF</sequence>
<dbReference type="GO" id="GO:0015344">
    <property type="term" value="F:siderophore uptake transmembrane transporter activity"/>
    <property type="evidence" value="ECO:0007669"/>
    <property type="project" value="TreeGrafter"/>
</dbReference>
<evidence type="ECO:0000256" key="4">
    <source>
        <dbReference type="ARBA" id="ARBA00022692"/>
    </source>
</evidence>
<dbReference type="InterPro" id="IPR039426">
    <property type="entry name" value="TonB-dep_rcpt-like"/>
</dbReference>
<keyword evidence="4 8" id="KW-0812">Transmembrane</keyword>
<dbReference type="InterPro" id="IPR012910">
    <property type="entry name" value="Plug_dom"/>
</dbReference>
<keyword evidence="3 8" id="KW-1134">Transmembrane beta strand</keyword>
<keyword evidence="7 8" id="KW-0998">Cell outer membrane</keyword>
<keyword evidence="2 8" id="KW-0813">Transport</keyword>
<feature type="signal peptide" evidence="9">
    <location>
        <begin position="1"/>
        <end position="20"/>
    </location>
</feature>
<dbReference type="AlphaFoldDB" id="A0A3S9MWC1"/>
<dbReference type="NCBIfam" id="TIGR04057">
    <property type="entry name" value="SusC_RagA_signa"/>
    <property type="match status" value="1"/>
</dbReference>
<dbReference type="EMBL" id="CP034549">
    <property type="protein sequence ID" value="AZQ43526.1"/>
    <property type="molecule type" value="Genomic_DNA"/>
</dbReference>
<dbReference type="RefSeq" id="WP_126446018.1">
    <property type="nucleotide sequence ID" value="NZ_CP034549.1"/>
</dbReference>
<dbReference type="KEGG" id="noj:EJ995_04485"/>
<comment type="subcellular location">
    <subcellularLocation>
        <location evidence="1 8">Cell outer membrane</location>
        <topology evidence="1 8">Multi-pass membrane protein</topology>
    </subcellularLocation>
</comment>
<dbReference type="SUPFAM" id="SSF56935">
    <property type="entry name" value="Porins"/>
    <property type="match status" value="1"/>
</dbReference>
<dbReference type="InterPro" id="IPR023997">
    <property type="entry name" value="TonB-dep_OMP_SusC/RagA_CS"/>
</dbReference>
<feature type="chain" id="PRO_5019108197" evidence="9">
    <location>
        <begin position="21"/>
        <end position="970"/>
    </location>
</feature>
<dbReference type="Pfam" id="PF07715">
    <property type="entry name" value="Plug"/>
    <property type="match status" value="1"/>
</dbReference>
<keyword evidence="6 8" id="KW-0472">Membrane</keyword>
<evidence type="ECO:0000259" key="10">
    <source>
        <dbReference type="Pfam" id="PF07715"/>
    </source>
</evidence>
<protein>
    <submittedName>
        <fullName evidence="11">SusC/RagA family TonB-linked outer membrane protein</fullName>
    </submittedName>
</protein>
<evidence type="ECO:0000256" key="2">
    <source>
        <dbReference type="ARBA" id="ARBA00022448"/>
    </source>
</evidence>
<evidence type="ECO:0000313" key="11">
    <source>
        <dbReference type="EMBL" id="AZQ43526.1"/>
    </source>
</evidence>
<dbReference type="PROSITE" id="PS52016">
    <property type="entry name" value="TONB_DEPENDENT_REC_3"/>
    <property type="match status" value="1"/>
</dbReference>
<evidence type="ECO:0000256" key="1">
    <source>
        <dbReference type="ARBA" id="ARBA00004571"/>
    </source>
</evidence>
<dbReference type="InterPro" id="IPR023996">
    <property type="entry name" value="TonB-dep_OMP_SusC/RagA"/>
</dbReference>
<dbReference type="Gene3D" id="2.60.40.1120">
    <property type="entry name" value="Carboxypeptidase-like, regulatory domain"/>
    <property type="match status" value="1"/>
</dbReference>
<dbReference type="Gene3D" id="2.40.170.20">
    <property type="entry name" value="TonB-dependent receptor, beta-barrel domain"/>
    <property type="match status" value="1"/>
</dbReference>
<evidence type="ECO:0000256" key="9">
    <source>
        <dbReference type="SAM" id="SignalP"/>
    </source>
</evidence>
<reference evidence="11 12" key="1">
    <citation type="submission" date="2018-12" db="EMBL/GenBank/DDBJ databases">
        <title>Complete genome of Nonlabens sp. MJ115.</title>
        <authorList>
            <person name="Choi H.S."/>
            <person name="Jung J."/>
        </authorList>
    </citation>
    <scope>NUCLEOTIDE SEQUENCE [LARGE SCALE GENOMIC DNA]</scope>
    <source>
        <strain evidence="11 12">MJ115</strain>
    </source>
</reference>
<dbReference type="GO" id="GO:0044718">
    <property type="term" value="P:siderophore transmembrane transport"/>
    <property type="evidence" value="ECO:0007669"/>
    <property type="project" value="TreeGrafter"/>
</dbReference>
<dbReference type="Pfam" id="PF13715">
    <property type="entry name" value="CarbopepD_reg_2"/>
    <property type="match status" value="1"/>
</dbReference>
<dbReference type="InterPro" id="IPR037066">
    <property type="entry name" value="Plug_dom_sf"/>
</dbReference>
<name>A0A3S9MWC1_9FLAO</name>
<dbReference type="Gene3D" id="2.170.130.10">
    <property type="entry name" value="TonB-dependent receptor, plug domain"/>
    <property type="match status" value="1"/>
</dbReference>
<dbReference type="Proteomes" id="UP000279600">
    <property type="component" value="Chromosome"/>
</dbReference>
<keyword evidence="5 9" id="KW-0732">Signal</keyword>
<dbReference type="OrthoDB" id="9768177at2"/>
<keyword evidence="12" id="KW-1185">Reference proteome</keyword>
<proteinExistence type="inferred from homology"/>